<dbReference type="RefSeq" id="WP_252112936.1">
    <property type="nucleotide sequence ID" value="NZ_JAMSHT010000001.1"/>
</dbReference>
<dbReference type="CDD" id="cd03454">
    <property type="entry name" value="YdeM"/>
    <property type="match status" value="1"/>
</dbReference>
<dbReference type="InterPro" id="IPR029069">
    <property type="entry name" value="HotDog_dom_sf"/>
</dbReference>
<name>A0A9X2J1D7_9SPHN</name>
<evidence type="ECO:0000259" key="1">
    <source>
        <dbReference type="Pfam" id="PF01575"/>
    </source>
</evidence>
<evidence type="ECO:0000313" key="2">
    <source>
        <dbReference type="EMBL" id="MCM8557138.1"/>
    </source>
</evidence>
<dbReference type="SUPFAM" id="SSF54637">
    <property type="entry name" value="Thioesterase/thiol ester dehydrase-isomerase"/>
    <property type="match status" value="1"/>
</dbReference>
<comment type="caution">
    <text evidence="2">The sequence shown here is derived from an EMBL/GenBank/DDBJ whole genome shotgun (WGS) entry which is preliminary data.</text>
</comment>
<protein>
    <submittedName>
        <fullName evidence="2">MaoC family dehydratase</fullName>
    </submittedName>
</protein>
<dbReference type="InterPro" id="IPR002539">
    <property type="entry name" value="MaoC-like_dom"/>
</dbReference>
<keyword evidence="3" id="KW-1185">Reference proteome</keyword>
<proteinExistence type="predicted"/>
<accession>A0A9X2J1D7</accession>
<evidence type="ECO:0000313" key="3">
    <source>
        <dbReference type="Proteomes" id="UP001155128"/>
    </source>
</evidence>
<dbReference type="Proteomes" id="UP001155128">
    <property type="component" value="Unassembled WGS sequence"/>
</dbReference>
<dbReference type="Gene3D" id="3.10.129.10">
    <property type="entry name" value="Hotdog Thioesterase"/>
    <property type="match status" value="1"/>
</dbReference>
<dbReference type="PANTHER" id="PTHR43664:SF1">
    <property type="entry name" value="BETA-METHYLMALYL-COA DEHYDRATASE"/>
    <property type="match status" value="1"/>
</dbReference>
<organism evidence="2 3">
    <name type="scientific">Sphingomicrobium sediminis</name>
    <dbReference type="NCBI Taxonomy" id="2950949"/>
    <lineage>
        <taxon>Bacteria</taxon>
        <taxon>Pseudomonadati</taxon>
        <taxon>Pseudomonadota</taxon>
        <taxon>Alphaproteobacteria</taxon>
        <taxon>Sphingomonadales</taxon>
        <taxon>Sphingomonadaceae</taxon>
        <taxon>Sphingomicrobium</taxon>
    </lineage>
</organism>
<sequence>MLFLDDIEVGQVNEFGSVTTDRDEMIAFATRYDPQPFHLSDEAAAQTYFGKLAASGWHTAAMTMRVMVDWFMAHQAAGLGSPGVDNLRFLKPVYAGDKLTVTGEILSKRYSKSKPGMGSFRSRTDVHNQDGVLVMSFESEMLMLRRPSAD</sequence>
<dbReference type="AlphaFoldDB" id="A0A9X2J1D7"/>
<dbReference type="EMBL" id="JAMSHT010000001">
    <property type="protein sequence ID" value="MCM8557138.1"/>
    <property type="molecule type" value="Genomic_DNA"/>
</dbReference>
<dbReference type="Pfam" id="PF01575">
    <property type="entry name" value="MaoC_dehydratas"/>
    <property type="match status" value="1"/>
</dbReference>
<gene>
    <name evidence="2" type="ORF">NDO55_04815</name>
</gene>
<dbReference type="InterPro" id="IPR052342">
    <property type="entry name" value="MCH/BMMD"/>
</dbReference>
<feature type="domain" description="MaoC-like" evidence="1">
    <location>
        <begin position="10"/>
        <end position="112"/>
    </location>
</feature>
<reference evidence="2" key="1">
    <citation type="submission" date="2022-06" db="EMBL/GenBank/DDBJ databases">
        <title>Sphingomicrobium sedimins sp. nov., a marine bacterium isolated from tidal flat.</title>
        <authorList>
            <person name="Kim C.-H."/>
            <person name="Yoo Y."/>
            <person name="Kim J.-J."/>
        </authorList>
    </citation>
    <scope>NUCLEOTIDE SEQUENCE</scope>
    <source>
        <strain evidence="2">GRR-S6-50</strain>
    </source>
</reference>
<dbReference type="PANTHER" id="PTHR43664">
    <property type="entry name" value="MONOAMINE OXIDASE-RELATED"/>
    <property type="match status" value="1"/>
</dbReference>